<name>A0A2A4F2R9_9BURK</name>
<accession>A0A2A4F2R9</accession>
<dbReference type="Pfam" id="PF09391">
    <property type="entry name" value="DUF2000"/>
    <property type="match status" value="1"/>
</dbReference>
<dbReference type="Gene3D" id="3.40.1490.10">
    <property type="entry name" value="Bit1"/>
    <property type="match status" value="1"/>
</dbReference>
<evidence type="ECO:0008006" key="3">
    <source>
        <dbReference type="Google" id="ProtNLM"/>
    </source>
</evidence>
<evidence type="ECO:0000313" key="2">
    <source>
        <dbReference type="Proteomes" id="UP000218022"/>
    </source>
</evidence>
<dbReference type="AlphaFoldDB" id="A0A2A4F2R9"/>
<dbReference type="InterPro" id="IPR017021">
    <property type="entry name" value="UCP033763"/>
</dbReference>
<protein>
    <recommendedName>
        <fullName evidence="3">DUF2000 domain-containing protein</fullName>
    </recommendedName>
</protein>
<comment type="caution">
    <text evidence="1">The sequence shown here is derived from an EMBL/GenBank/DDBJ whole genome shotgun (WGS) entry which is preliminary data.</text>
</comment>
<dbReference type="EMBL" id="MTZV01000002">
    <property type="protein sequence ID" value="PCE28153.1"/>
    <property type="molecule type" value="Genomic_DNA"/>
</dbReference>
<dbReference type="OrthoDB" id="9095096at2"/>
<dbReference type="PIRSF" id="PIRSF033736">
    <property type="entry name" value="UCP033763"/>
    <property type="match status" value="1"/>
</dbReference>
<dbReference type="InterPro" id="IPR023476">
    <property type="entry name" value="Pep_tRNA_hydro_II_dom_sf"/>
</dbReference>
<proteinExistence type="predicted"/>
<dbReference type="Proteomes" id="UP000218022">
    <property type="component" value="Unassembled WGS sequence"/>
</dbReference>
<organism evidence="1 2">
    <name type="scientific">Paraburkholderia acidicola</name>
    <dbReference type="NCBI Taxonomy" id="1912599"/>
    <lineage>
        <taxon>Bacteria</taxon>
        <taxon>Pseudomonadati</taxon>
        <taxon>Pseudomonadota</taxon>
        <taxon>Betaproteobacteria</taxon>
        <taxon>Burkholderiales</taxon>
        <taxon>Burkholderiaceae</taxon>
        <taxon>Paraburkholderia</taxon>
    </lineage>
</organism>
<reference evidence="1 2" key="1">
    <citation type="submission" date="2017-01" db="EMBL/GenBank/DDBJ databases">
        <title>Whole-Genome Shotgun Sequencing of Two beta-Proteobacterial Species in Search of the Bulgecin Biosynthetic Cluster.</title>
        <authorList>
            <person name="Horsman M.E."/>
            <person name="Marous D.R."/>
            <person name="Li R."/>
            <person name="Oliver R.A."/>
            <person name="Byun B."/>
            <person name="Emrich S.J."/>
            <person name="Boggess B."/>
            <person name="Townsend C.A."/>
            <person name="Mobashery S."/>
        </authorList>
    </citation>
    <scope>NUCLEOTIDE SEQUENCE [LARGE SCALE GENOMIC DNA]</scope>
    <source>
        <strain evidence="1 2">ATCC 31363</strain>
    </source>
</reference>
<evidence type="ECO:0000313" key="1">
    <source>
        <dbReference type="EMBL" id="PCE28153.1"/>
    </source>
</evidence>
<dbReference type="InterPro" id="IPR018988">
    <property type="entry name" value="DUF2000"/>
</dbReference>
<dbReference type="RefSeq" id="WP_133116835.1">
    <property type="nucleotide sequence ID" value="NZ_MTZV01000002.1"/>
</dbReference>
<gene>
    <name evidence="1" type="ORF">BWP39_06480</name>
</gene>
<dbReference type="SUPFAM" id="SSF102462">
    <property type="entry name" value="Peptidyl-tRNA hydrolase II"/>
    <property type="match status" value="1"/>
</dbReference>
<sequence length="133" mass="14488">MEKGIVIVNENLPVGLKANICAVLGMSLGKKYPEVVGGDIFTLDRASISGITQIPLPILQGSSEKLSEIFEIHRNSDVFMAIFDNSALTTKNYSEFQNKISCINLAELQIHGLIAYGPKKTINKISADLPLLK</sequence>